<reference evidence="4 5" key="1">
    <citation type="journal article" date="2020" name="Biotechnol. Biofuels">
        <title>New insights from the biogas microbiome by comprehensive genome-resolved metagenomics of nearly 1600 species originating from multiple anaerobic digesters.</title>
        <authorList>
            <person name="Campanaro S."/>
            <person name="Treu L."/>
            <person name="Rodriguez-R L.M."/>
            <person name="Kovalovszki A."/>
            <person name="Ziels R.M."/>
            <person name="Maus I."/>
            <person name="Zhu X."/>
            <person name="Kougias P.G."/>
            <person name="Basile A."/>
            <person name="Luo G."/>
            <person name="Schluter A."/>
            <person name="Konstantinidis K.T."/>
            <person name="Angelidaki I."/>
        </authorList>
    </citation>
    <scope>NUCLEOTIDE SEQUENCE [LARGE SCALE GENOMIC DNA]</scope>
    <source>
        <strain evidence="4">AS06rmzACSIP_256</strain>
    </source>
</reference>
<dbReference type="EMBL" id="JAAYYV010000057">
    <property type="protein sequence ID" value="NLF53213.1"/>
    <property type="molecule type" value="Genomic_DNA"/>
</dbReference>
<dbReference type="PANTHER" id="PTHR30349">
    <property type="entry name" value="PHAGE INTEGRASE-RELATED"/>
    <property type="match status" value="1"/>
</dbReference>
<accession>A0A7X7LTV6</accession>
<dbReference type="InterPro" id="IPR013762">
    <property type="entry name" value="Integrase-like_cat_sf"/>
</dbReference>
<dbReference type="Pfam" id="PF00589">
    <property type="entry name" value="Phage_integrase"/>
    <property type="match status" value="1"/>
</dbReference>
<dbReference type="GO" id="GO:0003677">
    <property type="term" value="F:DNA binding"/>
    <property type="evidence" value="ECO:0007669"/>
    <property type="project" value="InterPro"/>
</dbReference>
<dbReference type="GO" id="GO:0006310">
    <property type="term" value="P:DNA recombination"/>
    <property type="evidence" value="ECO:0007669"/>
    <property type="project" value="UniProtKB-KW"/>
</dbReference>
<comment type="caution">
    <text evidence="4">The sequence shown here is derived from an EMBL/GenBank/DDBJ whole genome shotgun (WGS) entry which is preliminary data.</text>
</comment>
<gene>
    <name evidence="4" type="ORF">GX576_02170</name>
</gene>
<keyword evidence="2" id="KW-0233">DNA recombination</keyword>
<dbReference type="AlphaFoldDB" id="A0A7X7LTV6"/>
<dbReference type="Proteomes" id="UP000536534">
    <property type="component" value="Unassembled WGS sequence"/>
</dbReference>
<dbReference type="InterPro" id="IPR002104">
    <property type="entry name" value="Integrase_catalytic"/>
</dbReference>
<evidence type="ECO:0000259" key="3">
    <source>
        <dbReference type="PROSITE" id="PS51898"/>
    </source>
</evidence>
<dbReference type="SUPFAM" id="SSF56349">
    <property type="entry name" value="DNA breaking-rejoining enzymes"/>
    <property type="match status" value="1"/>
</dbReference>
<feature type="domain" description="Tyr recombinase" evidence="3">
    <location>
        <begin position="1"/>
        <end position="133"/>
    </location>
</feature>
<dbReference type="PANTHER" id="PTHR30349:SF90">
    <property type="entry name" value="TYROSINE RECOMBINASE XERD"/>
    <property type="match status" value="1"/>
</dbReference>
<proteinExistence type="predicted"/>
<protein>
    <submittedName>
        <fullName evidence="4">Tyrosine-type recombinase/integrase</fullName>
    </submittedName>
</protein>
<dbReference type="InterPro" id="IPR050090">
    <property type="entry name" value="Tyrosine_recombinase_XerCD"/>
</dbReference>
<evidence type="ECO:0000313" key="5">
    <source>
        <dbReference type="Proteomes" id="UP000536534"/>
    </source>
</evidence>
<name>A0A7X7LTV6_9RHOO</name>
<evidence type="ECO:0000256" key="1">
    <source>
        <dbReference type="ARBA" id="ARBA00022908"/>
    </source>
</evidence>
<evidence type="ECO:0000313" key="4">
    <source>
        <dbReference type="EMBL" id="NLF53213.1"/>
    </source>
</evidence>
<dbReference type="PROSITE" id="PS51898">
    <property type="entry name" value="TYR_RECOMBINASE"/>
    <property type="match status" value="1"/>
</dbReference>
<keyword evidence="1" id="KW-0229">DNA integration</keyword>
<dbReference type="InterPro" id="IPR011010">
    <property type="entry name" value="DNA_brk_join_enz"/>
</dbReference>
<dbReference type="Gene3D" id="1.10.443.10">
    <property type="entry name" value="Intergrase catalytic core"/>
    <property type="match status" value="1"/>
</dbReference>
<organism evidence="4 5">
    <name type="scientific">Thauera phenolivorans</name>
    <dbReference type="NCBI Taxonomy" id="1792543"/>
    <lineage>
        <taxon>Bacteria</taxon>
        <taxon>Pseudomonadati</taxon>
        <taxon>Pseudomonadota</taxon>
        <taxon>Betaproteobacteria</taxon>
        <taxon>Rhodocyclales</taxon>
        <taxon>Zoogloeaceae</taxon>
        <taxon>Thauera</taxon>
    </lineage>
</organism>
<dbReference type="GO" id="GO:0015074">
    <property type="term" value="P:DNA integration"/>
    <property type="evidence" value="ECO:0007669"/>
    <property type="project" value="UniProtKB-KW"/>
</dbReference>
<evidence type="ECO:0000256" key="2">
    <source>
        <dbReference type="ARBA" id="ARBA00023172"/>
    </source>
</evidence>
<sequence>DDIDWREGTVTLKGTKSRRRDVLPLPMTTGQALADYLQHERPATPSRAIFLCRRDSRDVPVTTYAIQNVIRRACQRAGFPGTGSHVLRHTLACRLVENGGSLKEVADVLRHRSLETSRIYAKLDTPNLADVALPWPGSES</sequence>
<feature type="non-terminal residue" evidence="4">
    <location>
        <position position="1"/>
    </location>
</feature>